<evidence type="ECO:0000256" key="1">
    <source>
        <dbReference type="ARBA" id="ARBA00004141"/>
    </source>
</evidence>
<evidence type="ECO:0000256" key="6">
    <source>
        <dbReference type="ARBA" id="ARBA00023053"/>
    </source>
</evidence>
<dbReference type="GO" id="GO:0005886">
    <property type="term" value="C:plasma membrane"/>
    <property type="evidence" value="ECO:0007669"/>
    <property type="project" value="TreeGrafter"/>
</dbReference>
<evidence type="ECO:0000256" key="10">
    <source>
        <dbReference type="ARBA" id="ARBA00023303"/>
    </source>
</evidence>
<evidence type="ECO:0000313" key="14">
    <source>
        <dbReference type="Proteomes" id="UP000663879"/>
    </source>
</evidence>
<keyword evidence="4 11" id="KW-0812">Transmembrane</keyword>
<keyword evidence="8 12" id="KW-0472">Membrane</keyword>
<dbReference type="PANTHER" id="PTHR11690:SF248">
    <property type="entry name" value="PICKPOCKET 17, ISOFORM A"/>
    <property type="match status" value="1"/>
</dbReference>
<comment type="similarity">
    <text evidence="11">Belongs to the amiloride-sensitive sodium channel (TC 1.A.6) family.</text>
</comment>
<feature type="transmembrane region" description="Helical" evidence="12">
    <location>
        <begin position="34"/>
        <end position="52"/>
    </location>
</feature>
<accession>A0A814EHH4</accession>
<evidence type="ECO:0000256" key="9">
    <source>
        <dbReference type="ARBA" id="ARBA00023201"/>
    </source>
</evidence>
<dbReference type="EMBL" id="CAJNOC010003133">
    <property type="protein sequence ID" value="CAF0969119.1"/>
    <property type="molecule type" value="Genomic_DNA"/>
</dbReference>
<dbReference type="PANTHER" id="PTHR11690">
    <property type="entry name" value="AMILORIDE-SENSITIVE SODIUM CHANNEL-RELATED"/>
    <property type="match status" value="1"/>
</dbReference>
<dbReference type="OrthoDB" id="6502088at2759"/>
<evidence type="ECO:0000256" key="2">
    <source>
        <dbReference type="ARBA" id="ARBA00022448"/>
    </source>
</evidence>
<evidence type="ECO:0000256" key="7">
    <source>
        <dbReference type="ARBA" id="ARBA00023065"/>
    </source>
</evidence>
<keyword evidence="5 12" id="KW-1133">Transmembrane helix</keyword>
<dbReference type="Proteomes" id="UP000663879">
    <property type="component" value="Unassembled WGS sequence"/>
</dbReference>
<gene>
    <name evidence="13" type="ORF">OXX778_LOCUS14825</name>
</gene>
<organism evidence="13 14">
    <name type="scientific">Brachionus calyciflorus</name>
    <dbReference type="NCBI Taxonomy" id="104777"/>
    <lineage>
        <taxon>Eukaryota</taxon>
        <taxon>Metazoa</taxon>
        <taxon>Spiralia</taxon>
        <taxon>Gnathifera</taxon>
        <taxon>Rotifera</taxon>
        <taxon>Eurotatoria</taxon>
        <taxon>Monogononta</taxon>
        <taxon>Pseudotrocha</taxon>
        <taxon>Ploima</taxon>
        <taxon>Brachionidae</taxon>
        <taxon>Brachionus</taxon>
    </lineage>
</organism>
<dbReference type="AlphaFoldDB" id="A0A814EHH4"/>
<evidence type="ECO:0000256" key="12">
    <source>
        <dbReference type="SAM" id="Phobius"/>
    </source>
</evidence>
<evidence type="ECO:0000256" key="11">
    <source>
        <dbReference type="RuleBase" id="RU000679"/>
    </source>
</evidence>
<comment type="caution">
    <text evidence="13">The sequence shown here is derived from an EMBL/GenBank/DDBJ whole genome shotgun (WGS) entry which is preliminary data.</text>
</comment>
<dbReference type="InterPro" id="IPR001873">
    <property type="entry name" value="ENaC"/>
</dbReference>
<sequence length="473" mass="54514">MSKNLGSEIKESLLSSTSHGIPNMIRSDKLALRLMWIFFTIVSTGLCSYMIVQSIMNYLRFETTSKIQIHSETSSIFPAVTICNMNYFTSEYSAEFIGNLSLNISSYSYFDYDKYFTATQIIMINEELTSESYKFGDSFEKLILHCKLLTIDCNKKEYWTYYYHQIYGNCYQINSDRENLIRLSRTGWFNSLSIILNISLADGLEDLYGSIGAIVMIHNQTTSPLSAFAVAVAPGVETSIGISRQFKSSLPKPYSNCDGDTSNLNVFNSKLFQLIISKNISYNQKLCIDLCFQDLIIQECRCFYSGFPFFGDNSIKRCFNDTQYECLNSKFENDFKDSNIVKDICQPQCPLECNSMNYKIHYSFNDFLNEKNNEDLNDFYNFTGPNRRQMKKDLVSLYFYYETLSYEEITEKESVDLVGLLSNIGGIAGLFLGISFLSLVEIIEIAFKILYFIIRRIKVEKIENFSHDLKQPS</sequence>
<proteinExistence type="inferred from homology"/>
<dbReference type="GO" id="GO:0015280">
    <property type="term" value="F:ligand-gated sodium channel activity"/>
    <property type="evidence" value="ECO:0007669"/>
    <property type="project" value="TreeGrafter"/>
</dbReference>
<dbReference type="PRINTS" id="PR01078">
    <property type="entry name" value="AMINACHANNEL"/>
</dbReference>
<keyword evidence="3 11" id="KW-0894">Sodium channel</keyword>
<dbReference type="Gene3D" id="1.10.287.770">
    <property type="entry name" value="YojJ-like"/>
    <property type="match status" value="1"/>
</dbReference>
<keyword evidence="7 11" id="KW-0406">Ion transport</keyword>
<comment type="subcellular location">
    <subcellularLocation>
        <location evidence="1">Membrane</location>
        <topology evidence="1">Multi-pass membrane protein</topology>
    </subcellularLocation>
</comment>
<keyword evidence="6" id="KW-0915">Sodium</keyword>
<evidence type="ECO:0000313" key="13">
    <source>
        <dbReference type="EMBL" id="CAF0969119.1"/>
    </source>
</evidence>
<keyword evidence="9 11" id="KW-0739">Sodium transport</keyword>
<dbReference type="Gene3D" id="2.60.470.10">
    <property type="entry name" value="Acid-sensing ion channels like domains"/>
    <property type="match status" value="1"/>
</dbReference>
<protein>
    <submittedName>
        <fullName evidence="13">Uncharacterized protein</fullName>
    </submittedName>
</protein>
<evidence type="ECO:0000256" key="3">
    <source>
        <dbReference type="ARBA" id="ARBA00022461"/>
    </source>
</evidence>
<evidence type="ECO:0000256" key="4">
    <source>
        <dbReference type="ARBA" id="ARBA00022692"/>
    </source>
</evidence>
<feature type="transmembrane region" description="Helical" evidence="12">
    <location>
        <begin position="430"/>
        <end position="454"/>
    </location>
</feature>
<reference evidence="13" key="1">
    <citation type="submission" date="2021-02" db="EMBL/GenBank/DDBJ databases">
        <authorList>
            <person name="Nowell W R."/>
        </authorList>
    </citation>
    <scope>NUCLEOTIDE SEQUENCE</scope>
    <source>
        <strain evidence="13">Ploen Becks lab</strain>
    </source>
</reference>
<keyword evidence="2 11" id="KW-0813">Transport</keyword>
<evidence type="ECO:0000256" key="5">
    <source>
        <dbReference type="ARBA" id="ARBA00022989"/>
    </source>
</evidence>
<dbReference type="Pfam" id="PF00858">
    <property type="entry name" value="ASC"/>
    <property type="match status" value="1"/>
</dbReference>
<evidence type="ECO:0000256" key="8">
    <source>
        <dbReference type="ARBA" id="ARBA00023136"/>
    </source>
</evidence>
<name>A0A814EHH4_9BILA</name>
<keyword evidence="14" id="KW-1185">Reference proteome</keyword>
<keyword evidence="10 11" id="KW-0407">Ion channel</keyword>